<dbReference type="PROSITE" id="PS50878">
    <property type="entry name" value="RT_POL"/>
    <property type="match status" value="1"/>
</dbReference>
<dbReference type="CDD" id="cd01650">
    <property type="entry name" value="RT_nLTR_like"/>
    <property type="match status" value="1"/>
</dbReference>
<dbReference type="PANTHER" id="PTHR33116">
    <property type="entry name" value="REVERSE TRANSCRIPTASE ZINC-BINDING DOMAIN-CONTAINING PROTEIN-RELATED-RELATED"/>
    <property type="match status" value="1"/>
</dbReference>
<dbReference type="InterPro" id="IPR000477">
    <property type="entry name" value="RT_dom"/>
</dbReference>
<proteinExistence type="predicted"/>
<dbReference type="InterPro" id="IPR001878">
    <property type="entry name" value="Znf_CCHC"/>
</dbReference>
<gene>
    <name evidence="5" type="ORF">FSB_LOCUS38001</name>
</gene>
<dbReference type="Pfam" id="PF14392">
    <property type="entry name" value="zf-CCHC_4"/>
    <property type="match status" value="1"/>
</dbReference>
<feature type="region of interest" description="Disordered" evidence="2">
    <location>
        <begin position="305"/>
        <end position="325"/>
    </location>
</feature>
<evidence type="ECO:0000313" key="5">
    <source>
        <dbReference type="EMBL" id="SPD10119.1"/>
    </source>
</evidence>
<dbReference type="SUPFAM" id="SSF56672">
    <property type="entry name" value="DNA/RNA polymerases"/>
    <property type="match status" value="1"/>
</dbReference>
<dbReference type="InterPro" id="IPR036691">
    <property type="entry name" value="Endo/exonu/phosph_ase_sf"/>
</dbReference>
<evidence type="ECO:0000256" key="2">
    <source>
        <dbReference type="SAM" id="MobiDB-lite"/>
    </source>
</evidence>
<accession>A0A2N9HEW9</accession>
<reference evidence="5" key="1">
    <citation type="submission" date="2018-02" db="EMBL/GenBank/DDBJ databases">
        <authorList>
            <person name="Cohen D.B."/>
            <person name="Kent A.D."/>
        </authorList>
    </citation>
    <scope>NUCLEOTIDE SEQUENCE</scope>
</reference>
<dbReference type="Pfam" id="PF13966">
    <property type="entry name" value="zf-RVT"/>
    <property type="match status" value="1"/>
</dbReference>
<dbReference type="GO" id="GO:0008270">
    <property type="term" value="F:zinc ion binding"/>
    <property type="evidence" value="ECO:0007669"/>
    <property type="project" value="UniProtKB-KW"/>
</dbReference>
<feature type="domain" description="Reverse transcriptase" evidence="4">
    <location>
        <begin position="886"/>
        <end position="1167"/>
    </location>
</feature>
<sequence length="1718" mass="192752">MEHHQISTTLQTQPTTSNAITHTNHTHTYKPISLKPDPTTTENLTKHTLIGKLISSKDINYNRIIAIIQKAWKHTHGLSIASLGQNTFLFKFTTENDLLQTISSSPWNIEGKHLILKHWIPGIPPHDLDFSTTTFWIQVHNLPIDYMTTENAKLISAHLGTLHKIDLNEKGSISVGKYLRLRVEIEAYAPLKCGFLMDQSPLSDTWFDFKYERLSDFCYHCGRLGHLQTECHFEPPTEQALKWDVGPKGYGPWLQADPTEQKSSRLKEIISGPRNTTQDYEARVNQTAAQPSQNHLLRDSNLHHLHKASPSSLPNIPANPRSELLHPHPIPLPSPPLTITTTDSQIYVPIIQTSTQITNPKHQNRNQAAITPPQTIMTTDLPLTVNHTNPQNPTHDPSSSPLAIATNAEIGMFSDQQTRVDSHATLDLGIPTNRSDTKYLSDLPTHTPLLTTITSTDSAKTHLTLEIPHRSDPNPHLAHTSHPTFQEDPNHTLTEAFVFFQMVGTAGGLCFGWKPGVDIEPTSQNQNLINLLVFSDPPNKPWMLSAIYGPPYKKKKRKFWEDMHQTASSFSGPWLCFGDFNEVLNQVDKRGGRPLTSSSTNGFNSLINQQGLVDLGFSEASVYHFPATSSDHNPIILNSSGFESSNPKPFRFEAIWTRDGSSTQVIKHAWDHLVFGSPLFKFVKKLKATKKDLIWWNKNCFGHLQSRNKSLSEAINSIQQLDPTESNLQKEKTLTWEFNENLRREELLWKQKSRVQWLTSPTLNTKFFHVSTIIRRRKNAIDFLKNENNEWLSNRNDIGSSFVQFYKNLFSSSNPQFPVALDNLILPVISDEDNVLLCAIPTAAEIKQTLFSIGSDKSPGPDGMSALFYKHYWEVINQDLIEAVTSFFTRGHILTEINHTFITLIPKSDKAAKVTQFRPISLCNTIYKIISKILATRLKPLLHKIISPWQSAFVPGRVIQDNSIIAHEVLHTMKKKRGTGGLMALKIDTEKAFDTIEWPFLLNILRLHGFNSKWINWVNQCISTPTFSILLNGSPFGHFKSSRGLRQGDPLSPFLFIIGADILSRLLQKAESLGNLHGIQLSPSCSQISHLQFADDLLIFSKANSSNASTILECLSTYQAWSGQKINYSKSSVIFSKNTIGQSAANLCQLLNLKKSSPSTKHLGLPLELNRAKSSSFQDLIEKIQNRVAGWKSKLLSQAARTTLIANVAASIPSYTMSSLLLPKSICNKIDSTLRGFWWGASPGKNHMCLKSWKSVCQPKSYGGLGLRRSLDTNHALISKLGWSLATDEDKTWVSLLKAKYLRGVPFMQVSPSLNISWLWKSILKSRPLLSKGLCMKIGDGQHTPIWDTPWIPTLENFIPAPSSTAHPTIHRVAELIDPDTFQWDRGKISTFFDTITASKILNIHLSPTSQLDKLCWVPNSNGIHSVKSAYLTDQKERFNSSGPLAKSDWNSLWKAKISPRHKLLLWKIAWDILPTKTILAARIPEIDTTCHLCNDQEESALHIFTQCPITLSIWLTSSWPIHPNRLPLSSISDWVSFVLNPGKFLNLQLQEAQSFTLLASVICDQIWFHRNKMLKTWEFSFQYPNLPTHKPWSPPPPGWHKINFDAAVRPNNVFLAAICRNHLGKITHAWINVEVHGDALWAEAKAGLFAVSSALNAGFSCCSFSHVHRSANVLAHSLAAWAPFCNCPGAIPISSLPAYVIQADLVDGSGPSTPPFS</sequence>
<dbReference type="GO" id="GO:0003676">
    <property type="term" value="F:nucleic acid binding"/>
    <property type="evidence" value="ECO:0007669"/>
    <property type="project" value="InterPro"/>
</dbReference>
<dbReference type="EMBL" id="OIVN01003295">
    <property type="protein sequence ID" value="SPD10119.1"/>
    <property type="molecule type" value="Genomic_DNA"/>
</dbReference>
<feature type="region of interest" description="Disordered" evidence="2">
    <location>
        <begin position="1"/>
        <end position="37"/>
    </location>
</feature>
<dbReference type="Pfam" id="PF14111">
    <property type="entry name" value="DUF4283"/>
    <property type="match status" value="1"/>
</dbReference>
<dbReference type="InterPro" id="IPR025836">
    <property type="entry name" value="Zn_knuckle_CX2CX4HX4C"/>
</dbReference>
<evidence type="ECO:0008006" key="6">
    <source>
        <dbReference type="Google" id="ProtNLM"/>
    </source>
</evidence>
<dbReference type="PROSITE" id="PS50158">
    <property type="entry name" value="ZF_CCHC"/>
    <property type="match status" value="1"/>
</dbReference>
<dbReference type="InterPro" id="IPR025558">
    <property type="entry name" value="DUF4283"/>
</dbReference>
<dbReference type="InterPro" id="IPR043502">
    <property type="entry name" value="DNA/RNA_pol_sf"/>
</dbReference>
<evidence type="ECO:0000259" key="3">
    <source>
        <dbReference type="PROSITE" id="PS50158"/>
    </source>
</evidence>
<dbReference type="InterPro" id="IPR026960">
    <property type="entry name" value="RVT-Znf"/>
</dbReference>
<keyword evidence="1" id="KW-0479">Metal-binding</keyword>
<dbReference type="Gene3D" id="3.60.10.10">
    <property type="entry name" value="Endonuclease/exonuclease/phosphatase"/>
    <property type="match status" value="1"/>
</dbReference>
<name>A0A2N9HEW9_FAGSY</name>
<protein>
    <recommendedName>
        <fullName evidence="6">CCHC-type domain-containing protein</fullName>
    </recommendedName>
</protein>
<feature type="domain" description="CCHC-type" evidence="3">
    <location>
        <begin position="218"/>
        <end position="231"/>
    </location>
</feature>
<keyword evidence="1" id="KW-0862">Zinc</keyword>
<dbReference type="SUPFAM" id="SSF56219">
    <property type="entry name" value="DNase I-like"/>
    <property type="match status" value="1"/>
</dbReference>
<evidence type="ECO:0000259" key="4">
    <source>
        <dbReference type="PROSITE" id="PS50878"/>
    </source>
</evidence>
<dbReference type="Pfam" id="PF00078">
    <property type="entry name" value="RVT_1"/>
    <property type="match status" value="1"/>
</dbReference>
<keyword evidence="1" id="KW-0863">Zinc-finger</keyword>
<feature type="compositionally biased region" description="Polar residues" evidence="2">
    <location>
        <begin position="1"/>
        <end position="23"/>
    </location>
</feature>
<evidence type="ECO:0000256" key="1">
    <source>
        <dbReference type="PROSITE-ProRule" id="PRU00047"/>
    </source>
</evidence>
<organism evidence="5">
    <name type="scientific">Fagus sylvatica</name>
    <name type="common">Beechnut</name>
    <dbReference type="NCBI Taxonomy" id="28930"/>
    <lineage>
        <taxon>Eukaryota</taxon>
        <taxon>Viridiplantae</taxon>
        <taxon>Streptophyta</taxon>
        <taxon>Embryophyta</taxon>
        <taxon>Tracheophyta</taxon>
        <taxon>Spermatophyta</taxon>
        <taxon>Magnoliopsida</taxon>
        <taxon>eudicotyledons</taxon>
        <taxon>Gunneridae</taxon>
        <taxon>Pentapetalae</taxon>
        <taxon>rosids</taxon>
        <taxon>fabids</taxon>
        <taxon>Fagales</taxon>
        <taxon>Fagaceae</taxon>
        <taxon>Fagus</taxon>
    </lineage>
</organism>
<dbReference type="PANTHER" id="PTHR33116:SF86">
    <property type="entry name" value="REVERSE TRANSCRIPTASE DOMAIN-CONTAINING PROTEIN"/>
    <property type="match status" value="1"/>
</dbReference>